<comment type="similarity">
    <text evidence="1">Belongs to the BLOC1S1 family.</text>
</comment>
<feature type="compositionally biased region" description="Polar residues" evidence="3">
    <location>
        <begin position="1"/>
        <end position="13"/>
    </location>
</feature>
<evidence type="ECO:0000313" key="4">
    <source>
        <dbReference type="EMBL" id="CAL1533681.1"/>
    </source>
</evidence>
<dbReference type="Proteomes" id="UP001497497">
    <property type="component" value="Unassembled WGS sequence"/>
</dbReference>
<dbReference type="InterPro" id="IPR009395">
    <property type="entry name" value="BLOC1S1"/>
</dbReference>
<proteinExistence type="inferred from homology"/>
<dbReference type="GO" id="GO:0016197">
    <property type="term" value="P:endosomal transport"/>
    <property type="evidence" value="ECO:0007669"/>
    <property type="project" value="TreeGrafter"/>
</dbReference>
<feature type="region of interest" description="Disordered" evidence="3">
    <location>
        <begin position="1"/>
        <end position="21"/>
    </location>
</feature>
<dbReference type="AlphaFoldDB" id="A0AAV2HMZ8"/>
<keyword evidence="5" id="KW-1185">Reference proteome</keyword>
<dbReference type="PANTHER" id="PTHR13073">
    <property type="entry name" value="BLOC-1 COMPLEX SUBUNIT 1"/>
    <property type="match status" value="1"/>
</dbReference>
<dbReference type="GO" id="GO:0031083">
    <property type="term" value="C:BLOC-1 complex"/>
    <property type="evidence" value="ECO:0007669"/>
    <property type="project" value="InterPro"/>
</dbReference>
<evidence type="ECO:0000256" key="2">
    <source>
        <dbReference type="ARBA" id="ARBA00019577"/>
    </source>
</evidence>
<protein>
    <recommendedName>
        <fullName evidence="2">Biogenesis of lysosome-related organelles complex 1 subunit 1</fullName>
    </recommendedName>
</protein>
<sequence length="123" mass="13943">MLSNLVKQHQSRQQARKELQDKRKRDAIVAATALSHVLVDHLNAGVAQAYVNQKKLDTETRILQANAAQFSKQTMQWLKLVEDFNTALKEIGDVENWAKSIETDMRTISSALEYAYSKTLAII</sequence>
<reference evidence="4 5" key="1">
    <citation type="submission" date="2024-04" db="EMBL/GenBank/DDBJ databases">
        <authorList>
            <consortium name="Genoscope - CEA"/>
            <person name="William W."/>
        </authorList>
    </citation>
    <scope>NUCLEOTIDE SEQUENCE [LARGE SCALE GENOMIC DNA]</scope>
</reference>
<dbReference type="PANTHER" id="PTHR13073:SF0">
    <property type="entry name" value="BIOGENESIS OF LYSOSOME-RELATED ORGANELLES COMPLEX 1 SUBUNIT 1"/>
    <property type="match status" value="1"/>
</dbReference>
<dbReference type="EMBL" id="CAXITT010000149">
    <property type="protein sequence ID" value="CAL1533681.1"/>
    <property type="molecule type" value="Genomic_DNA"/>
</dbReference>
<evidence type="ECO:0000256" key="3">
    <source>
        <dbReference type="SAM" id="MobiDB-lite"/>
    </source>
</evidence>
<gene>
    <name evidence="4" type="ORF">GSLYS_00007641001</name>
</gene>
<name>A0AAV2HMZ8_LYMST</name>
<dbReference type="Pfam" id="PF06320">
    <property type="entry name" value="GCN5L1"/>
    <property type="match status" value="1"/>
</dbReference>
<evidence type="ECO:0000256" key="1">
    <source>
        <dbReference type="ARBA" id="ARBA00007133"/>
    </source>
</evidence>
<comment type="caution">
    <text evidence="4">The sequence shown here is derived from an EMBL/GenBank/DDBJ whole genome shotgun (WGS) entry which is preliminary data.</text>
</comment>
<accession>A0AAV2HMZ8</accession>
<evidence type="ECO:0000313" key="5">
    <source>
        <dbReference type="Proteomes" id="UP001497497"/>
    </source>
</evidence>
<organism evidence="4 5">
    <name type="scientific">Lymnaea stagnalis</name>
    <name type="common">Great pond snail</name>
    <name type="synonym">Helix stagnalis</name>
    <dbReference type="NCBI Taxonomy" id="6523"/>
    <lineage>
        <taxon>Eukaryota</taxon>
        <taxon>Metazoa</taxon>
        <taxon>Spiralia</taxon>
        <taxon>Lophotrochozoa</taxon>
        <taxon>Mollusca</taxon>
        <taxon>Gastropoda</taxon>
        <taxon>Heterobranchia</taxon>
        <taxon>Euthyneura</taxon>
        <taxon>Panpulmonata</taxon>
        <taxon>Hygrophila</taxon>
        <taxon>Lymnaeoidea</taxon>
        <taxon>Lymnaeidae</taxon>
        <taxon>Lymnaea</taxon>
    </lineage>
</organism>